<dbReference type="PROSITE" id="PS01279">
    <property type="entry name" value="PCMT"/>
    <property type="match status" value="1"/>
</dbReference>
<dbReference type="InterPro" id="IPR029063">
    <property type="entry name" value="SAM-dependent_MTases_sf"/>
</dbReference>
<dbReference type="Gene3D" id="3.40.50.150">
    <property type="entry name" value="Vaccinia Virus protein VP39"/>
    <property type="match status" value="1"/>
</dbReference>
<evidence type="ECO:0000256" key="10">
    <source>
        <dbReference type="ARBA" id="ARBA00031323"/>
    </source>
</evidence>
<dbReference type="SUPFAM" id="SSF53335">
    <property type="entry name" value="S-adenosyl-L-methionine-dependent methyltransferases"/>
    <property type="match status" value="1"/>
</dbReference>
<protein>
    <recommendedName>
        <fullName evidence="4">Protein-L-isoaspartate O-methyltransferase</fullName>
        <ecNumber evidence="3">2.1.1.77</ecNumber>
    </recommendedName>
    <alternativeName>
        <fullName evidence="11">L-isoaspartyl protein carboxyl methyltransferase</fullName>
    </alternativeName>
    <alternativeName>
        <fullName evidence="9">Protein L-isoaspartyl methyltransferase</fullName>
    </alternativeName>
    <alternativeName>
        <fullName evidence="10">Protein-beta-aspartate methyltransferase</fullName>
    </alternativeName>
</protein>
<sequence length="165" mass="17837">MFVDEAIAHSAYEDKALPIGYSKTISKPYIVARMTETLLANKPPDKVLEIGTGSGYQTTILSNMVKSIYSVERIKALHNKARIQLRMLSILSTQLQVSDGNVGWAAAGPFDGIIVTTATRIPNASLNQLSPTSGRIVIPVGGTGLQTLVVVVRNGNKYLTPITYY</sequence>
<keyword evidence="7" id="KW-0808">Transferase</keyword>
<evidence type="ECO:0000256" key="11">
    <source>
        <dbReference type="ARBA" id="ARBA00031350"/>
    </source>
</evidence>
<dbReference type="GO" id="GO:0004719">
    <property type="term" value="F:protein-L-isoaspartate (D-aspartate) O-methyltransferase activity"/>
    <property type="evidence" value="ECO:0007669"/>
    <property type="project" value="UniProtKB-EC"/>
</dbReference>
<name>A0AA90NSX4_9GAMM</name>
<evidence type="ECO:0000256" key="1">
    <source>
        <dbReference type="ARBA" id="ARBA00004496"/>
    </source>
</evidence>
<comment type="subcellular location">
    <subcellularLocation>
        <location evidence="1">Cytoplasm</location>
    </subcellularLocation>
</comment>
<keyword evidence="13" id="KW-1185">Reference proteome</keyword>
<keyword evidence="8" id="KW-0949">S-adenosyl-L-methionine</keyword>
<gene>
    <name evidence="12" type="ORF">QS748_00790</name>
</gene>
<dbReference type="AlphaFoldDB" id="A0AA90NSX4"/>
<evidence type="ECO:0000256" key="4">
    <source>
        <dbReference type="ARBA" id="ARBA00013346"/>
    </source>
</evidence>
<keyword evidence="6" id="KW-0489">Methyltransferase</keyword>
<evidence type="ECO:0000256" key="8">
    <source>
        <dbReference type="ARBA" id="ARBA00022691"/>
    </source>
</evidence>
<dbReference type="EMBL" id="JASXSV010000001">
    <property type="protein sequence ID" value="MDP0587808.1"/>
    <property type="molecule type" value="Genomic_DNA"/>
</dbReference>
<keyword evidence="5" id="KW-0963">Cytoplasm</keyword>
<dbReference type="GO" id="GO:0032259">
    <property type="term" value="P:methylation"/>
    <property type="evidence" value="ECO:0007669"/>
    <property type="project" value="UniProtKB-KW"/>
</dbReference>
<evidence type="ECO:0000313" key="13">
    <source>
        <dbReference type="Proteomes" id="UP001178148"/>
    </source>
</evidence>
<dbReference type="PANTHER" id="PTHR11579:SF0">
    <property type="entry name" value="PROTEIN-L-ISOASPARTATE(D-ASPARTATE) O-METHYLTRANSFERASE"/>
    <property type="match status" value="1"/>
</dbReference>
<evidence type="ECO:0000313" key="12">
    <source>
        <dbReference type="EMBL" id="MDP0587808.1"/>
    </source>
</evidence>
<comment type="similarity">
    <text evidence="2">Belongs to the methyltransferase superfamily. L-isoaspartyl/D-aspartyl protein methyltransferase family.</text>
</comment>
<accession>A0AA90NSX4</accession>
<evidence type="ECO:0000256" key="5">
    <source>
        <dbReference type="ARBA" id="ARBA00022490"/>
    </source>
</evidence>
<evidence type="ECO:0000256" key="7">
    <source>
        <dbReference type="ARBA" id="ARBA00022679"/>
    </source>
</evidence>
<dbReference type="PANTHER" id="PTHR11579">
    <property type="entry name" value="PROTEIN-L-ISOASPARTATE O-METHYLTRANSFERASE"/>
    <property type="match status" value="1"/>
</dbReference>
<evidence type="ECO:0000256" key="6">
    <source>
        <dbReference type="ARBA" id="ARBA00022603"/>
    </source>
</evidence>
<comment type="caution">
    <text evidence="12">The sequence shown here is derived from an EMBL/GenBank/DDBJ whole genome shotgun (WGS) entry which is preliminary data.</text>
</comment>
<reference evidence="12 13" key="1">
    <citation type="journal article" date="2023" name="bioRxiv">
        <title>An intranuclear bacterial parasite of deep-sea mussels expresses apoptosis inhibitors acquired from its host.</title>
        <authorList>
            <person name="Gonzalez Porras M.A."/>
            <person name="Assie A."/>
            <person name="Tietjen M."/>
            <person name="Violette M."/>
            <person name="Kleiner M."/>
            <person name="Gruber-Vodicka H."/>
            <person name="Dubilier N."/>
            <person name="Leisch N."/>
        </authorList>
    </citation>
    <scope>NUCLEOTIDE SEQUENCE [LARGE SCALE GENOMIC DNA]</scope>
    <source>
        <strain evidence="12">IAP13</strain>
    </source>
</reference>
<evidence type="ECO:0000256" key="9">
    <source>
        <dbReference type="ARBA" id="ARBA00030757"/>
    </source>
</evidence>
<dbReference type="Pfam" id="PF01135">
    <property type="entry name" value="PCMT"/>
    <property type="match status" value="1"/>
</dbReference>
<dbReference type="GO" id="GO:0005737">
    <property type="term" value="C:cytoplasm"/>
    <property type="evidence" value="ECO:0007669"/>
    <property type="project" value="UniProtKB-SubCell"/>
</dbReference>
<organism evidence="12 13">
    <name type="scientific">Candidatus Endonucleibacter bathymodioli</name>
    <dbReference type="NCBI Taxonomy" id="539814"/>
    <lineage>
        <taxon>Bacteria</taxon>
        <taxon>Pseudomonadati</taxon>
        <taxon>Pseudomonadota</taxon>
        <taxon>Gammaproteobacteria</taxon>
        <taxon>Oceanospirillales</taxon>
        <taxon>Endozoicomonadaceae</taxon>
        <taxon>Candidatus Endonucleibacter</taxon>
    </lineage>
</organism>
<proteinExistence type="inferred from homology"/>
<dbReference type="EC" id="2.1.1.77" evidence="3"/>
<dbReference type="InterPro" id="IPR000682">
    <property type="entry name" value="PCMT"/>
</dbReference>
<dbReference type="Proteomes" id="UP001178148">
    <property type="component" value="Unassembled WGS sequence"/>
</dbReference>
<evidence type="ECO:0000256" key="3">
    <source>
        <dbReference type="ARBA" id="ARBA00011890"/>
    </source>
</evidence>
<evidence type="ECO:0000256" key="2">
    <source>
        <dbReference type="ARBA" id="ARBA00005369"/>
    </source>
</evidence>